<dbReference type="SUPFAM" id="SSF53335">
    <property type="entry name" value="S-adenosyl-L-methionine-dependent methyltransferases"/>
    <property type="match status" value="1"/>
</dbReference>
<dbReference type="PROSITE" id="PS51186">
    <property type="entry name" value="GNAT"/>
    <property type="match status" value="1"/>
</dbReference>
<dbReference type="PANTHER" id="PTHR43675">
    <property type="entry name" value="ARSENITE METHYLTRANSFERASE"/>
    <property type="match status" value="1"/>
</dbReference>
<comment type="catalytic activity">
    <reaction evidence="7">
        <text>arsenic triglutathione + 2 [thioredoxin]-dithiol + 2 S-adenosyl-L-methionine + H2O = dimethylarsinous acid + 2 [thioredoxin]-disulfide + 3 glutathione + 2 S-adenosyl-L-homocysteine + 2 H(+)</text>
        <dbReference type="Rhea" id="RHEA:69464"/>
        <dbReference type="Rhea" id="RHEA-COMP:10698"/>
        <dbReference type="Rhea" id="RHEA-COMP:10700"/>
        <dbReference type="ChEBI" id="CHEBI:15377"/>
        <dbReference type="ChEBI" id="CHEBI:15378"/>
        <dbReference type="ChEBI" id="CHEBI:23808"/>
        <dbReference type="ChEBI" id="CHEBI:29950"/>
        <dbReference type="ChEBI" id="CHEBI:50058"/>
        <dbReference type="ChEBI" id="CHEBI:57856"/>
        <dbReference type="ChEBI" id="CHEBI:57925"/>
        <dbReference type="ChEBI" id="CHEBI:59789"/>
        <dbReference type="ChEBI" id="CHEBI:183640"/>
        <dbReference type="EC" id="2.1.1.137"/>
    </reaction>
</comment>
<comment type="catalytic activity">
    <reaction evidence="6">
        <text>arsenic triglutathione + [thioredoxin]-dithiol + S-adenosyl-L-methionine + 2 H2O = methylarsonous acid + [thioredoxin]-disulfide + 3 glutathione + S-adenosyl-L-homocysteine + H(+)</text>
        <dbReference type="Rhea" id="RHEA:69460"/>
        <dbReference type="Rhea" id="RHEA-COMP:10698"/>
        <dbReference type="Rhea" id="RHEA-COMP:10700"/>
        <dbReference type="ChEBI" id="CHEBI:15377"/>
        <dbReference type="ChEBI" id="CHEBI:15378"/>
        <dbReference type="ChEBI" id="CHEBI:17826"/>
        <dbReference type="ChEBI" id="CHEBI:29950"/>
        <dbReference type="ChEBI" id="CHEBI:50058"/>
        <dbReference type="ChEBI" id="CHEBI:57856"/>
        <dbReference type="ChEBI" id="CHEBI:57925"/>
        <dbReference type="ChEBI" id="CHEBI:59789"/>
        <dbReference type="ChEBI" id="CHEBI:183640"/>
        <dbReference type="EC" id="2.1.1.137"/>
    </reaction>
</comment>
<evidence type="ECO:0000256" key="6">
    <source>
        <dbReference type="ARBA" id="ARBA00047941"/>
    </source>
</evidence>
<dbReference type="GO" id="GO:0030791">
    <property type="term" value="F:arsenite methyltransferase activity"/>
    <property type="evidence" value="ECO:0007669"/>
    <property type="project" value="UniProtKB-EC"/>
</dbReference>
<gene>
    <name evidence="10" type="ORF">Psi02_21570</name>
</gene>
<evidence type="ECO:0000256" key="1">
    <source>
        <dbReference type="ARBA" id="ARBA00022679"/>
    </source>
</evidence>
<keyword evidence="11" id="KW-1185">Reference proteome</keyword>
<evidence type="ECO:0000256" key="4">
    <source>
        <dbReference type="ARBA" id="ARBA00034521"/>
    </source>
</evidence>
<proteinExistence type="inferred from homology"/>
<evidence type="ECO:0000256" key="3">
    <source>
        <dbReference type="ARBA" id="ARBA00034487"/>
    </source>
</evidence>
<dbReference type="EMBL" id="BOOQ01000012">
    <property type="protein sequence ID" value="GII45733.1"/>
    <property type="molecule type" value="Genomic_DNA"/>
</dbReference>
<keyword evidence="2" id="KW-0949">S-adenosyl-L-methionine</keyword>
<accession>A0A8J3UHF4</accession>
<dbReference type="SUPFAM" id="SSF55729">
    <property type="entry name" value="Acyl-CoA N-acyltransferases (Nat)"/>
    <property type="match status" value="1"/>
</dbReference>
<dbReference type="Gene3D" id="3.40.630.30">
    <property type="match status" value="1"/>
</dbReference>
<evidence type="ECO:0000313" key="10">
    <source>
        <dbReference type="EMBL" id="GII45733.1"/>
    </source>
</evidence>
<dbReference type="Pfam" id="PF00583">
    <property type="entry name" value="Acetyltransf_1"/>
    <property type="match status" value="1"/>
</dbReference>
<comment type="similarity">
    <text evidence="3">Belongs to the methyltransferase superfamily. Arsenite methyltransferase family.</text>
</comment>
<dbReference type="InterPro" id="IPR016181">
    <property type="entry name" value="Acyl_CoA_acyltransferase"/>
</dbReference>
<organism evidence="10 11">
    <name type="scientific">Planotetraspora silvatica</name>
    <dbReference type="NCBI Taxonomy" id="234614"/>
    <lineage>
        <taxon>Bacteria</taxon>
        <taxon>Bacillati</taxon>
        <taxon>Actinomycetota</taxon>
        <taxon>Actinomycetes</taxon>
        <taxon>Streptosporangiales</taxon>
        <taxon>Streptosporangiaceae</taxon>
        <taxon>Planotetraspora</taxon>
    </lineage>
</organism>
<feature type="domain" description="N-acetyltransferase" evidence="9">
    <location>
        <begin position="252"/>
        <end position="407"/>
    </location>
</feature>
<dbReference type="AlphaFoldDB" id="A0A8J3UHF4"/>
<dbReference type="EC" id="2.1.1.137" evidence="4"/>
<evidence type="ECO:0000259" key="9">
    <source>
        <dbReference type="PROSITE" id="PS51186"/>
    </source>
</evidence>
<dbReference type="InterPro" id="IPR029063">
    <property type="entry name" value="SAM-dependent_MTases_sf"/>
</dbReference>
<dbReference type="InterPro" id="IPR026669">
    <property type="entry name" value="Arsenite_MeTrfase-like"/>
</dbReference>
<dbReference type="RefSeq" id="WP_203973309.1">
    <property type="nucleotide sequence ID" value="NZ_BAAAKY010000032.1"/>
</dbReference>
<keyword evidence="1" id="KW-0808">Transferase</keyword>
<dbReference type="NCBIfam" id="NF008823">
    <property type="entry name" value="PRK11873.1"/>
    <property type="match status" value="1"/>
</dbReference>
<protein>
    <recommendedName>
        <fullName evidence="5">Arsenite methyltransferase</fullName>
        <ecNumber evidence="4">2.1.1.137</ecNumber>
    </recommendedName>
</protein>
<evidence type="ECO:0000313" key="11">
    <source>
        <dbReference type="Proteomes" id="UP000644610"/>
    </source>
</evidence>
<dbReference type="InterPro" id="IPR000182">
    <property type="entry name" value="GNAT_dom"/>
</dbReference>
<sequence length="416" mass="43766">MPEDADKVRATIIERYGRLARAAQAQLQIVDCEPQQFNDGGFGAAAYSDTGELPEGAVRASLGCGNPVAVADLQPGETVLDLGSGGGIDVLLSARRVGPAGKAYGLDATPDMLTLARANAAEAGATNVEFLHGHIEDIPLPDAGIDVIISNCVINLSADKPRVLAEAFRVLKPGGRLGISDVIADDGLDPAQRAEAEHLVGCSVGTLAEAEYRALLAAAGFTTYTITRTQPAADGLHSAIIRASKPTAPPGIIIRPMSADDAGQVLDIYQAGLDSGNASFETTAPSWQAFDRAKLPEHRHVAADSSTGQVVGWIAASAVSDRCVYAGVVEHSVYVHPDHGGRGIATALLKALVQSTETVGIWTIQSGIFPENAVSLRLHERAGFRTVGTRQRIGRHHDRWRDVVFIERRSTIAGAK</sequence>
<evidence type="ECO:0000256" key="5">
    <source>
        <dbReference type="ARBA" id="ARBA00034545"/>
    </source>
</evidence>
<dbReference type="InterPro" id="IPR025714">
    <property type="entry name" value="Methyltranfer_dom"/>
</dbReference>
<dbReference type="GO" id="GO:0016747">
    <property type="term" value="F:acyltransferase activity, transferring groups other than amino-acyl groups"/>
    <property type="evidence" value="ECO:0007669"/>
    <property type="project" value="InterPro"/>
</dbReference>
<comment type="caution">
    <text evidence="10">The sequence shown here is derived from an EMBL/GenBank/DDBJ whole genome shotgun (WGS) entry which is preliminary data.</text>
</comment>
<dbReference type="Gene3D" id="3.40.50.150">
    <property type="entry name" value="Vaccinia Virus protein VP39"/>
    <property type="match status" value="1"/>
</dbReference>
<comment type="catalytic activity">
    <reaction evidence="8">
        <text>arsenic triglutathione + 3 [thioredoxin]-dithiol + 3 S-adenosyl-L-methionine = trimethylarsine + 3 [thioredoxin]-disulfide + 3 glutathione + 3 S-adenosyl-L-homocysteine + 3 H(+)</text>
        <dbReference type="Rhea" id="RHEA:69432"/>
        <dbReference type="Rhea" id="RHEA-COMP:10698"/>
        <dbReference type="Rhea" id="RHEA-COMP:10700"/>
        <dbReference type="ChEBI" id="CHEBI:15378"/>
        <dbReference type="ChEBI" id="CHEBI:27130"/>
        <dbReference type="ChEBI" id="CHEBI:29950"/>
        <dbReference type="ChEBI" id="CHEBI:50058"/>
        <dbReference type="ChEBI" id="CHEBI:57856"/>
        <dbReference type="ChEBI" id="CHEBI:57925"/>
        <dbReference type="ChEBI" id="CHEBI:59789"/>
        <dbReference type="ChEBI" id="CHEBI:183640"/>
        <dbReference type="EC" id="2.1.1.137"/>
    </reaction>
</comment>
<dbReference type="Proteomes" id="UP000644610">
    <property type="component" value="Unassembled WGS sequence"/>
</dbReference>
<dbReference type="PANTHER" id="PTHR43675:SF8">
    <property type="entry name" value="ARSENITE METHYLTRANSFERASE"/>
    <property type="match status" value="1"/>
</dbReference>
<evidence type="ECO:0000256" key="2">
    <source>
        <dbReference type="ARBA" id="ARBA00022691"/>
    </source>
</evidence>
<evidence type="ECO:0000256" key="7">
    <source>
        <dbReference type="ARBA" id="ARBA00047943"/>
    </source>
</evidence>
<dbReference type="Pfam" id="PF13847">
    <property type="entry name" value="Methyltransf_31"/>
    <property type="match status" value="1"/>
</dbReference>
<reference evidence="10" key="1">
    <citation type="submission" date="2021-01" db="EMBL/GenBank/DDBJ databases">
        <title>Whole genome shotgun sequence of Planotetraspora silvatica NBRC 100141.</title>
        <authorList>
            <person name="Komaki H."/>
            <person name="Tamura T."/>
        </authorList>
    </citation>
    <scope>NUCLEOTIDE SEQUENCE</scope>
    <source>
        <strain evidence="10">NBRC 100141</strain>
    </source>
</reference>
<evidence type="ECO:0000256" key="8">
    <source>
        <dbReference type="ARBA" id="ARBA00048428"/>
    </source>
</evidence>
<dbReference type="CDD" id="cd02440">
    <property type="entry name" value="AdoMet_MTases"/>
    <property type="match status" value="1"/>
</dbReference>
<dbReference type="CDD" id="cd04301">
    <property type="entry name" value="NAT_SF"/>
    <property type="match status" value="1"/>
</dbReference>
<name>A0A8J3UHF4_9ACTN</name>